<reference evidence="1" key="1">
    <citation type="journal article" date="2020" name="Stud. Mycol.">
        <title>101 Dothideomycetes genomes: a test case for predicting lifestyles and emergence of pathogens.</title>
        <authorList>
            <person name="Haridas S."/>
            <person name="Albert R."/>
            <person name="Binder M."/>
            <person name="Bloem J."/>
            <person name="Labutti K."/>
            <person name="Salamov A."/>
            <person name="Andreopoulos B."/>
            <person name="Baker S."/>
            <person name="Barry K."/>
            <person name="Bills G."/>
            <person name="Bluhm B."/>
            <person name="Cannon C."/>
            <person name="Castanera R."/>
            <person name="Culley D."/>
            <person name="Daum C."/>
            <person name="Ezra D."/>
            <person name="Gonzalez J."/>
            <person name="Henrissat B."/>
            <person name="Kuo A."/>
            <person name="Liang C."/>
            <person name="Lipzen A."/>
            <person name="Lutzoni F."/>
            <person name="Magnuson J."/>
            <person name="Mondo S."/>
            <person name="Nolan M."/>
            <person name="Ohm R."/>
            <person name="Pangilinan J."/>
            <person name="Park H.-J."/>
            <person name="Ramirez L."/>
            <person name="Alfaro M."/>
            <person name="Sun H."/>
            <person name="Tritt A."/>
            <person name="Yoshinaga Y."/>
            <person name="Zwiers L.-H."/>
            <person name="Turgeon B."/>
            <person name="Goodwin S."/>
            <person name="Spatafora J."/>
            <person name="Crous P."/>
            <person name="Grigoriev I."/>
        </authorList>
    </citation>
    <scope>NUCLEOTIDE SEQUENCE</scope>
    <source>
        <strain evidence="1">CBS 109.77</strain>
    </source>
</reference>
<proteinExistence type="predicted"/>
<dbReference type="AlphaFoldDB" id="A0A6A6WPA6"/>
<accession>A0A6A6WPA6</accession>
<dbReference type="OrthoDB" id="5304511at2759"/>
<sequence>MTSATYNLSADLTLMILMELESPTDLYSFVRTAKPIYQIFQCHKASILAAVLRNAVHPEAMRDFLLANRAFSICSLSARQEYLSGLQGRSRGRLRSGEYRRRRLQRVNIYLDSNRGDEIQENFRNLDTLYSLCKLWTLVDGFINDFAARALAELRQSCLRATVSTKVDLTSEKLSSTPLSELERARLFRAFCRFEEYRRLYGGPDHVCERNELLGENLVQEEFKERYHPWELLEIITLHSYLKDRMTRAVEEQEDAIFKMFTENVEREGDAPESVSLQHLELYGLHMFDDRYSQECQVKFMVELGLPFFKHICTTDFGGRLLAMTNFTNDSCSSTLETALGGFISTHRVKDDRRVQGNCEEITIKQLSRENSGYHYFSHSDQSSRHLLEKAGIIFWDQTRLDMIRPGVFDNSKHFAFGNGDTFTGRGDSTPPLLPRPRPTILERLQGRVRIDTLNQLEQFTKYWYVGELIGFLDDLEY</sequence>
<organism evidence="1 2">
    <name type="scientific">Melanomma pulvis-pyrius CBS 109.77</name>
    <dbReference type="NCBI Taxonomy" id="1314802"/>
    <lineage>
        <taxon>Eukaryota</taxon>
        <taxon>Fungi</taxon>
        <taxon>Dikarya</taxon>
        <taxon>Ascomycota</taxon>
        <taxon>Pezizomycotina</taxon>
        <taxon>Dothideomycetes</taxon>
        <taxon>Pleosporomycetidae</taxon>
        <taxon>Pleosporales</taxon>
        <taxon>Melanommataceae</taxon>
        <taxon>Melanomma</taxon>
    </lineage>
</organism>
<protein>
    <submittedName>
        <fullName evidence="1">Uncharacterized protein</fullName>
    </submittedName>
</protein>
<keyword evidence="2" id="KW-1185">Reference proteome</keyword>
<evidence type="ECO:0000313" key="2">
    <source>
        <dbReference type="Proteomes" id="UP000799757"/>
    </source>
</evidence>
<name>A0A6A6WPA6_9PLEO</name>
<gene>
    <name evidence="1" type="ORF">K505DRAFT_368664</name>
</gene>
<dbReference type="Proteomes" id="UP000799757">
    <property type="component" value="Unassembled WGS sequence"/>
</dbReference>
<dbReference type="EMBL" id="MU002602">
    <property type="protein sequence ID" value="KAF2785930.1"/>
    <property type="molecule type" value="Genomic_DNA"/>
</dbReference>
<evidence type="ECO:0000313" key="1">
    <source>
        <dbReference type="EMBL" id="KAF2785930.1"/>
    </source>
</evidence>